<dbReference type="EMBL" id="MCOG01000336">
    <property type="protein sequence ID" value="ORY15926.1"/>
    <property type="molecule type" value="Genomic_DNA"/>
</dbReference>
<accession>A0A1Y2A0B1</accession>
<dbReference type="PANTHER" id="PTHR22917:SF6">
    <property type="entry name" value="EG:8D8.2 PROTEIN-RELATED"/>
    <property type="match status" value="1"/>
</dbReference>
<evidence type="ECO:0000256" key="2">
    <source>
        <dbReference type="SAM" id="SignalP"/>
    </source>
</evidence>
<keyword evidence="1 2" id="KW-0732">Signal</keyword>
<evidence type="ECO:0000256" key="1">
    <source>
        <dbReference type="ARBA" id="ARBA00022729"/>
    </source>
</evidence>
<dbReference type="PROSITE" id="PS00562">
    <property type="entry name" value="CBM1_1"/>
    <property type="match status" value="1"/>
</dbReference>
<dbReference type="PANTHER" id="PTHR22917">
    <property type="entry name" value="HEMOPEXIN DOMAIN-CONTAINING PROTEIN"/>
    <property type="match status" value="1"/>
</dbReference>
<keyword evidence="5" id="KW-1185">Reference proteome</keyword>
<dbReference type="GO" id="GO:0005975">
    <property type="term" value="P:carbohydrate metabolic process"/>
    <property type="evidence" value="ECO:0007669"/>
    <property type="project" value="InterPro"/>
</dbReference>
<evidence type="ECO:0000313" key="5">
    <source>
        <dbReference type="Proteomes" id="UP000193920"/>
    </source>
</evidence>
<dbReference type="GO" id="GO:0030248">
    <property type="term" value="F:cellulose binding"/>
    <property type="evidence" value="ECO:0007669"/>
    <property type="project" value="InterPro"/>
</dbReference>
<reference evidence="4 5" key="1">
    <citation type="submission" date="2016-08" db="EMBL/GenBank/DDBJ databases">
        <title>A Parts List for Fungal Cellulosomes Revealed by Comparative Genomics.</title>
        <authorList>
            <consortium name="DOE Joint Genome Institute"/>
            <person name="Haitjema C.H."/>
            <person name="Gilmore S.P."/>
            <person name="Henske J.K."/>
            <person name="Solomon K.V."/>
            <person name="De Groot R."/>
            <person name="Kuo A."/>
            <person name="Mondo S.J."/>
            <person name="Salamov A.A."/>
            <person name="Labutti K."/>
            <person name="Zhao Z."/>
            <person name="Chiniquy J."/>
            <person name="Barry K."/>
            <person name="Brewer H.M."/>
            <person name="Purvine S.O."/>
            <person name="Wright A.T."/>
            <person name="Boxma B."/>
            <person name="Van Alen T."/>
            <person name="Hackstein J.H."/>
            <person name="Baker S.E."/>
            <person name="Grigoriev I.V."/>
            <person name="O'Malley M.A."/>
        </authorList>
    </citation>
    <scope>NUCLEOTIDE SEQUENCE [LARGE SCALE GENOMIC DNA]</scope>
    <source>
        <strain evidence="4 5">G1</strain>
    </source>
</reference>
<name>A0A1Y2A0B1_9FUNG</name>
<dbReference type="InterPro" id="IPR035971">
    <property type="entry name" value="CBD_sf"/>
</dbReference>
<dbReference type="STRING" id="1754190.A0A1Y2A0B1"/>
<dbReference type="OrthoDB" id="444269at2759"/>
<sequence length="496" mass="54951">MKFNLKKFLQILPLILLCGSNVQALTTSKTLLSKTTSKTLPFKSTKSTLPSKSTIRRIAYPTNVGTVSFARNNCRDPYYTIAKKRDFKSDLLGANSANIQNSLKVKREVTGGWRISGRFDITDSEYKECRDYKTHLEFLDSLHSTKLCFSTCLTGCPEGTTFNKYTGECLNSTEVDEEGWLKNPKCENGVPAKYIEEYDRKCRSIGGKLGFYNNRSLYLSDNCIKNIDNIYCALCGKNVEIYTHHDGTPCERNVCVNEIIPKRENLKEVRERCAMIGGKIKVDTSLMYDCILPMIDPSLVEIRTKTLPNFNSTITTTTTTTISTKTLPISRTTTTTTSTKALPISKTTTITTSTKTLPISKTTTITTSTKALPISKTTTITTSTKALPISKTTTTSTKTLPISKTTTTTTSTKMLPISTTKSTKCIPITVTVTEKETITKKETVTVTVKSNPTSIEDDRKCAAKYEQCGGINFNGPTCCQSGSTCRELNQYYSQCI</sequence>
<protein>
    <recommendedName>
        <fullName evidence="3">CBM1 domain-containing protein</fullName>
    </recommendedName>
</protein>
<feature type="chain" id="PRO_5012011030" description="CBM1 domain-containing protein" evidence="2">
    <location>
        <begin position="25"/>
        <end position="496"/>
    </location>
</feature>
<organism evidence="4 5">
    <name type="scientific">Neocallimastix californiae</name>
    <dbReference type="NCBI Taxonomy" id="1754190"/>
    <lineage>
        <taxon>Eukaryota</taxon>
        <taxon>Fungi</taxon>
        <taxon>Fungi incertae sedis</taxon>
        <taxon>Chytridiomycota</taxon>
        <taxon>Chytridiomycota incertae sedis</taxon>
        <taxon>Neocallimastigomycetes</taxon>
        <taxon>Neocallimastigales</taxon>
        <taxon>Neocallimastigaceae</taxon>
        <taxon>Neocallimastix</taxon>
    </lineage>
</organism>
<feature type="domain" description="CBM1" evidence="3">
    <location>
        <begin position="460"/>
        <end position="496"/>
    </location>
</feature>
<dbReference type="Pfam" id="PF00734">
    <property type="entry name" value="CBM_1"/>
    <property type="match status" value="1"/>
</dbReference>
<dbReference type="InterPro" id="IPR000254">
    <property type="entry name" value="CBD"/>
</dbReference>
<evidence type="ECO:0000313" key="4">
    <source>
        <dbReference type="EMBL" id="ORY15926.1"/>
    </source>
</evidence>
<dbReference type="PROSITE" id="PS51164">
    <property type="entry name" value="CBM1_2"/>
    <property type="match status" value="1"/>
</dbReference>
<evidence type="ECO:0000259" key="3">
    <source>
        <dbReference type="PROSITE" id="PS51164"/>
    </source>
</evidence>
<dbReference type="InterPro" id="IPR001611">
    <property type="entry name" value="Leu-rich_rpt"/>
</dbReference>
<dbReference type="SUPFAM" id="SSF57180">
    <property type="entry name" value="Cellulose-binding domain"/>
    <property type="match status" value="1"/>
</dbReference>
<feature type="signal peptide" evidence="2">
    <location>
        <begin position="1"/>
        <end position="24"/>
    </location>
</feature>
<comment type="caution">
    <text evidence="4">The sequence shown here is derived from an EMBL/GenBank/DDBJ whole genome shotgun (WGS) entry which is preliminary data.</text>
</comment>
<dbReference type="SMART" id="SM00236">
    <property type="entry name" value="fCBD"/>
    <property type="match status" value="1"/>
</dbReference>
<dbReference type="GO" id="GO:0005576">
    <property type="term" value="C:extracellular region"/>
    <property type="evidence" value="ECO:0007669"/>
    <property type="project" value="InterPro"/>
</dbReference>
<dbReference type="Proteomes" id="UP000193920">
    <property type="component" value="Unassembled WGS sequence"/>
</dbReference>
<dbReference type="AlphaFoldDB" id="A0A1Y2A0B1"/>
<gene>
    <name evidence="4" type="ORF">LY90DRAFT_708450</name>
</gene>
<proteinExistence type="predicted"/>
<dbReference type="InterPro" id="IPR051298">
    <property type="entry name" value="Heme_transport/Cell_adhesion"/>
</dbReference>
<dbReference type="PROSITE" id="PS51450">
    <property type="entry name" value="LRR"/>
    <property type="match status" value="1"/>
</dbReference>